<keyword evidence="1" id="KW-0812">Transmembrane</keyword>
<name>A0A9P6ZIX2_9AGAM</name>
<dbReference type="Proteomes" id="UP000714275">
    <property type="component" value="Unassembled WGS sequence"/>
</dbReference>
<keyword evidence="1" id="KW-1133">Transmembrane helix</keyword>
<comment type="caution">
    <text evidence="2">The sequence shown here is derived from an EMBL/GenBank/DDBJ whole genome shotgun (WGS) entry which is preliminary data.</text>
</comment>
<feature type="transmembrane region" description="Helical" evidence="1">
    <location>
        <begin position="168"/>
        <end position="187"/>
    </location>
</feature>
<dbReference type="EMBL" id="JABBWD010000081">
    <property type="protein sequence ID" value="KAG1768102.1"/>
    <property type="molecule type" value="Genomic_DNA"/>
</dbReference>
<keyword evidence="1" id="KW-0472">Membrane</keyword>
<protein>
    <submittedName>
        <fullName evidence="2">Uncharacterized protein</fullName>
    </submittedName>
</protein>
<accession>A0A9P6ZIX2</accession>
<evidence type="ECO:0000313" key="3">
    <source>
        <dbReference type="Proteomes" id="UP000714275"/>
    </source>
</evidence>
<feature type="transmembrane region" description="Helical" evidence="1">
    <location>
        <begin position="193"/>
        <end position="211"/>
    </location>
</feature>
<gene>
    <name evidence="2" type="ORF">EV702DRAFT_1145034</name>
</gene>
<proteinExistence type="predicted"/>
<evidence type="ECO:0000256" key="1">
    <source>
        <dbReference type="SAM" id="Phobius"/>
    </source>
</evidence>
<organism evidence="2 3">
    <name type="scientific">Suillus placidus</name>
    <dbReference type="NCBI Taxonomy" id="48579"/>
    <lineage>
        <taxon>Eukaryota</taxon>
        <taxon>Fungi</taxon>
        <taxon>Dikarya</taxon>
        <taxon>Basidiomycota</taxon>
        <taxon>Agaricomycotina</taxon>
        <taxon>Agaricomycetes</taxon>
        <taxon>Agaricomycetidae</taxon>
        <taxon>Boletales</taxon>
        <taxon>Suillineae</taxon>
        <taxon>Suillaceae</taxon>
        <taxon>Suillus</taxon>
    </lineage>
</organism>
<reference evidence="2" key="1">
    <citation type="journal article" date="2020" name="New Phytol.">
        <title>Comparative genomics reveals dynamic genome evolution in host specialist ectomycorrhizal fungi.</title>
        <authorList>
            <person name="Lofgren L.A."/>
            <person name="Nguyen N.H."/>
            <person name="Vilgalys R."/>
            <person name="Ruytinx J."/>
            <person name="Liao H.L."/>
            <person name="Branco S."/>
            <person name="Kuo A."/>
            <person name="LaButti K."/>
            <person name="Lipzen A."/>
            <person name="Andreopoulos W."/>
            <person name="Pangilinan J."/>
            <person name="Riley R."/>
            <person name="Hundley H."/>
            <person name="Na H."/>
            <person name="Barry K."/>
            <person name="Grigoriev I.V."/>
            <person name="Stajich J.E."/>
            <person name="Kennedy P.G."/>
        </authorList>
    </citation>
    <scope>NUCLEOTIDE SEQUENCE</scope>
    <source>
        <strain evidence="2">DOB743</strain>
    </source>
</reference>
<evidence type="ECO:0000313" key="2">
    <source>
        <dbReference type="EMBL" id="KAG1768102.1"/>
    </source>
</evidence>
<dbReference type="AlphaFoldDB" id="A0A9P6ZIX2"/>
<keyword evidence="3" id="KW-1185">Reference proteome</keyword>
<dbReference type="OrthoDB" id="2366471at2759"/>
<sequence>MYISRSLVHPTMRSIPLSGSKFTLDASGIAGLVGADEAVSSMATVHLYQGRKWLGWYNSPGSYFIAKRYRQLANSRFRDSLFPGVNTDPATLFELDGWKGPKFKGVESGSVIPETGHLASLMVKECQLERGIDVPGRKTQPVGVTIVDLHYIPDATVAPKQLSKYTSAFAFIPMSVSIGTCIACALFEDWYSFSMILLGIVASGISCFVIGSGKFTFCHPIPAPGAPRGDGLLLADNNAIILLGEEGAVNSITRGRFSLNFGSETEYRNIGMCSSILTTQFIAQLLLIPQAALFGQIMFLTSLAVSWAYNSWLSSLDKAEIQRRLLLDVVLKRPLITKYMLGTRTTMAVFVLLVLNPSDPAKVLDDILPNDTKVWGRWKSIILSRLQDGEKMHFQSADWDDESFNGSESTLLKTLLGDAQAAYDGYTDHQKFH</sequence>